<organism evidence="4 5">
    <name type="scientific">Cacatuid alphaherpesvirus 2</name>
    <dbReference type="NCBI Taxonomy" id="2604840"/>
    <lineage>
        <taxon>Viruses</taxon>
        <taxon>Duplodnaviria</taxon>
        <taxon>Heunggongvirae</taxon>
        <taxon>Peploviricota</taxon>
        <taxon>Herviviricetes</taxon>
        <taxon>Herpesvirales</taxon>
        <taxon>Orthoherpesviridae</taxon>
        <taxon>Alphaherpesvirinae</taxon>
        <taxon>Iltovirus</taxon>
        <taxon>Iltovirus cacatuidalpha2</taxon>
    </lineage>
</organism>
<keyword evidence="5" id="KW-1185">Reference proteome</keyword>
<name>A0A5B9RBC8_9ALPH</name>
<evidence type="ECO:0000256" key="3">
    <source>
        <dbReference type="ARBA" id="ARBA00022844"/>
    </source>
</evidence>
<evidence type="ECO:0000256" key="2">
    <source>
        <dbReference type="ARBA" id="ARBA00022562"/>
    </source>
</evidence>
<reference evidence="4" key="1">
    <citation type="journal article" date="2019" name="Vet. Microbiol.">
        <title>Disease surveillance in wild Victorian cacatuids reveals co-infection with multiple agents and detection of novel avian viruses.</title>
        <authorList>
            <person name="Sutherland M."/>
            <person name="Sarker S."/>
            <person name="Vaz P.K."/>
            <person name="Legione A.R."/>
            <person name="Devlin J.M."/>
            <person name="Macwhirter P.L."/>
            <person name="Whiteley P.L."/>
            <person name="Raidal S.R."/>
        </authorList>
    </citation>
    <scope>NUCLEOTIDE SEQUENCE</scope>
    <source>
        <strain evidence="4">97-0001</strain>
    </source>
</reference>
<proteinExistence type="inferred from homology"/>
<dbReference type="InterPro" id="IPR004999">
    <property type="entry name" value="Herpes_1"/>
</dbReference>
<dbReference type="GO" id="GO:0019069">
    <property type="term" value="P:viral capsid assembly"/>
    <property type="evidence" value="ECO:0007669"/>
    <property type="project" value="InterPro"/>
</dbReference>
<keyword evidence="1" id="KW-0167">Capsid protein</keyword>
<dbReference type="GO" id="GO:0003677">
    <property type="term" value="F:DNA binding"/>
    <property type="evidence" value="ECO:0007669"/>
    <property type="project" value="InterPro"/>
</dbReference>
<dbReference type="GO" id="GO:0019028">
    <property type="term" value="C:viral capsid"/>
    <property type="evidence" value="ECO:0007669"/>
    <property type="project" value="UniProtKB-KW"/>
</dbReference>
<evidence type="ECO:0000256" key="1">
    <source>
        <dbReference type="ARBA" id="ARBA00022561"/>
    </source>
</evidence>
<keyword evidence="3" id="KW-0946">Virion</keyword>
<evidence type="ECO:0000313" key="5">
    <source>
        <dbReference type="Proteomes" id="UP001144437"/>
    </source>
</evidence>
<dbReference type="EMBL" id="MK360902">
    <property type="protein sequence ID" value="QEG54065.1"/>
    <property type="molecule type" value="Genomic_DNA"/>
</dbReference>
<evidence type="ECO:0000313" key="4">
    <source>
        <dbReference type="EMBL" id="QEG54065.1"/>
    </source>
</evidence>
<accession>A0A5B9RBC8</accession>
<sequence length="453" mass="49503">MLGAGRTIEANNISSSVIRTMIAGNERLQTSITRRAEVLDGVLRTSYGEGTVGALDRRVRTQNVLTEPDIGGLRTNVINKISSASGTLKSRYVLATQVTVTDLCRPDVEGPGAVLFFFRGVKRLLYKLGAELPVRADLVNDLETSFMVLNRLCGIPVVGNNGINHFETTLISLNIIAAAGARHYRNNCEIENLRTFIIATHKDNNMAEKMRNLDTIMKVAVESKTFPHSLLIPAGAMTESVNSTNVACVKILFNGCLELMRATTKSCSSLRFPACLFLDLDDNGKCAPVPSHAAGGSLFFVYVLFLYSTEVGYPGYEVYIAKSILDEGPMRDMMNEVFERRRINNTIASATPSSISRDPPSLFSSCGLEEACKRACADVSRSAGKEKADADLKISFLGVPELWGSTYAAFCKIGFGFGEDSLCFTTVQRGGLSLKYIEIPKVFLEFSVWRVCS</sequence>
<protein>
    <submittedName>
        <fullName evidence="4">Triplex capsid protein 1</fullName>
    </submittedName>
</protein>
<dbReference type="Pfam" id="PF03327">
    <property type="entry name" value="Herpes_VP19C"/>
    <property type="match status" value="1"/>
</dbReference>
<dbReference type="Proteomes" id="UP001144437">
    <property type="component" value="Segment"/>
</dbReference>
<keyword evidence="2" id="KW-1048">Host nucleus</keyword>
<dbReference type="HAMAP" id="MF_04018">
    <property type="entry name" value="HSV_TRX1"/>
    <property type="match status" value="1"/>
</dbReference>